<feature type="domain" description="Carrier" evidence="4">
    <location>
        <begin position="959"/>
        <end position="1034"/>
    </location>
</feature>
<dbReference type="Gene3D" id="3.30.559.10">
    <property type="entry name" value="Chloramphenicol acetyltransferase-like domain"/>
    <property type="match status" value="2"/>
</dbReference>
<dbReference type="Pfam" id="PF00668">
    <property type="entry name" value="Condensation"/>
    <property type="match status" value="2"/>
</dbReference>
<dbReference type="CDD" id="cd05930">
    <property type="entry name" value="A_NRPS"/>
    <property type="match status" value="1"/>
</dbReference>
<dbReference type="InterPro" id="IPR025110">
    <property type="entry name" value="AMP-bd_C"/>
</dbReference>
<organism evidence="5 6">
    <name type="scientific">Pendulispora brunnea</name>
    <dbReference type="NCBI Taxonomy" id="2905690"/>
    <lineage>
        <taxon>Bacteria</taxon>
        <taxon>Pseudomonadati</taxon>
        <taxon>Myxococcota</taxon>
        <taxon>Myxococcia</taxon>
        <taxon>Myxococcales</taxon>
        <taxon>Sorangiineae</taxon>
        <taxon>Pendulisporaceae</taxon>
        <taxon>Pendulispora</taxon>
    </lineage>
</organism>
<dbReference type="Gene3D" id="3.30.300.30">
    <property type="match status" value="2"/>
</dbReference>
<gene>
    <name evidence="5" type="ORF">LZC95_17255</name>
</gene>
<dbReference type="PROSITE" id="PS50075">
    <property type="entry name" value="CARRIER"/>
    <property type="match status" value="2"/>
</dbReference>
<evidence type="ECO:0000256" key="2">
    <source>
        <dbReference type="ARBA" id="ARBA00022450"/>
    </source>
</evidence>
<evidence type="ECO:0000256" key="1">
    <source>
        <dbReference type="ARBA" id="ARBA00001957"/>
    </source>
</evidence>
<dbReference type="Pfam" id="PF13193">
    <property type="entry name" value="AMP-binding_C"/>
    <property type="match status" value="1"/>
</dbReference>
<sequence>MTEHRSQGMTDGQRALWFLDKLAPERRASTVARAFRFYSDVDERALEQALNELPARHPSLRSVFPLEGDGPVRRVLPAMEPWIRRISGECLSDEQVRALLSEEAARPFDLERGPVARAVLVTQGSRGTVLLFAVHHIVTDLGSLLILADDLARLYGHAHEGAMPPFTADEDPWAAYVQNEEAYLEGPDGKAAAAYWKERLAGDLPPLDLPADRPRPAVPSFRGKRATFALPAQSSAALAAFARKHGVTPYVALLTVFYALLYRYSGRSDLVVGTPTVGRERFALRRATGYFVNPIAIRASVDEHQGFLQLLETVRQSVKDGLKHRRIPFPRVASGIRANRDLPHAPVFQVLFQWLAAPGDEALGLNALAIDQPGHVCQLGALKVEAFPLDRLSIEFDLAISLAETPGGIGAAIEYSLDRFEPETIRRLWDHYERLLASALLEPDRPIVQLRLIGQRERRTLLDWSTTEAVAPLAPACLHQLVEEQAARTPEAVALRFQDRELTYRDLNARANQLARSLRTRRVGPETRVGIRMARSEALVVALLAVLKAGGAYVPLDPSYPEARVRAMLEDSGAKLVLTESDVHLDAIDQASQENLPCETTAGSLAYLIFTSGSTGRPKGVAIEHRSAVARMAWARTRFSQDELACVLASTSICFDLSVFELFAPLSVGGTVVLVADALALAEMPDAGIRLVNTVPSAMAALVHARALPPSVCTVNLAGEALPGELVRATYRGGHVTRLYNLYGPSEDTTYSTEELVALDVPLSVPIGRPLPGTRAYVVDARGELAPIGVPGELYLGGVGLSRGYIGRPELTAERFVPDAFGEVSGARLYRTGDRVRWNTRGVLEFLGRNDEQVKVRGHRIELGEVSAAMTAHAREAAVVVERDAGSGARLLGYWVARAEGPHDAEGLRAALGKLLPGYMVPSVLVRLDALPRTPNGKIDRAALPRPAAAEPVRASFVEPRDAQERLVATVFEELLGIPRAGAEDDFFELGGHSLLATRAVARLREATAIDLPLRTLFEAPTVAALARRLDARGGAQRAAIAPAGRAHPLPLSFSQERLWFLMQLDPASTAYNMPAAVKLRGPLDEGALVRALESVVARHEVLRTRFITRDGRPFQVPAADIDFHVDIEDGGVEHLALAHANHVFRVADGELLRATLVRLGPEEHVLLLTLHHLVADGWSLGVLLREVAAHYTSAALPPLPIQYADYASWQRDPSRERALDAQKDYFKSILEGAPSSIALLGDRPRPAVQSTRGARLDWALDAGMRHAVEALARKHGVTAFMVLFAMFAGWLHRYTHQNDLVIGSPVANRTHAETEGLIGFFVNLLPLRANAAHDPTFLEFVHRIRETALGAYENQDVPFEQLVEALQPARDPSYTPLFNVTFALQNTPFPRLELGNVQLEVLPHVTTTSKFDLSLSISDHGHGEWLASFDYCTDLFEPATVERMAVHFERFARSAMANPGQRLSELPLLSSEERRTLLQTWNDTAVALPREACVHRWVEARVRLTPDAVALSDASETITYAELDARANRLAHWLVRQKVNPASLVGICLPRSARLAVAALGVLKAGCAYVPMDPAHPSERHDAVIRDTGMAALITGAGMREGLPAELPRTLFVDSDETLSEPTAPVDRAASATDLAYVIYTSGSTGRPKGVPIAHAGLGNLVAWHLRVHTVTAADRATLIAGPAFDASVWELWPYLAAGASVHVPDEEIRTSPERLVAWLAAKGITMAFLPTPLAEEVLAQELPGNLALRSLLTGGDRLHPVHRALPFALFNHYGPTEGTVVATWARVEPGANAPPIGAPIDNMRAYVLDAHGEPVPQGVPGELYLGGIGLSPGYIGRPELTAERFVPDPFSGTPGARLYRTGDWVRWRAGGVLEFLGRDDDQVKVRGHRIELGDVSTALMAHAREATVIVERGERTSARLLGYWVPRPGGPTEAASLRAALVKQLPGYMIPSVLTPLDALPRTPNGKIDHAALPRPAESAHAYVAPRDAREALVARVFEEVLGVPRVGADDDFFALGGHSLLATRAIARLRDETAIDLPLRELFESPTVSAIAALLTRRATEPRETIVRTISKTEDLLARLENLPECELDEALEALQREEDAAQ</sequence>
<dbReference type="InterPro" id="IPR029058">
    <property type="entry name" value="AB_hydrolase_fold"/>
</dbReference>
<dbReference type="RefSeq" id="WP_394849182.1">
    <property type="nucleotide sequence ID" value="NZ_CP089982.1"/>
</dbReference>
<dbReference type="Gene3D" id="3.40.50.1820">
    <property type="entry name" value="alpha/beta hydrolase"/>
    <property type="match status" value="1"/>
</dbReference>
<dbReference type="InterPro" id="IPR023213">
    <property type="entry name" value="CAT-like_dom_sf"/>
</dbReference>
<dbReference type="InterPro" id="IPR009081">
    <property type="entry name" value="PP-bd_ACP"/>
</dbReference>
<dbReference type="InterPro" id="IPR045851">
    <property type="entry name" value="AMP-bd_C_sf"/>
</dbReference>
<dbReference type="EMBL" id="CP089982">
    <property type="protein sequence ID" value="WXA98568.1"/>
    <property type="molecule type" value="Genomic_DNA"/>
</dbReference>
<dbReference type="Pfam" id="PF00501">
    <property type="entry name" value="AMP-binding"/>
    <property type="match status" value="2"/>
</dbReference>
<dbReference type="PANTHER" id="PTHR45527:SF1">
    <property type="entry name" value="FATTY ACID SYNTHASE"/>
    <property type="match status" value="1"/>
</dbReference>
<proteinExistence type="predicted"/>
<dbReference type="Proteomes" id="UP001379533">
    <property type="component" value="Chromosome"/>
</dbReference>
<dbReference type="InterPro" id="IPR001242">
    <property type="entry name" value="Condensation_dom"/>
</dbReference>
<dbReference type="Gene3D" id="2.30.38.10">
    <property type="entry name" value="Luciferase, Domain 3"/>
    <property type="match status" value="2"/>
</dbReference>
<accession>A0ABZ2KIT9</accession>
<comment type="cofactor">
    <cofactor evidence="1">
        <name>pantetheine 4'-phosphate</name>
        <dbReference type="ChEBI" id="CHEBI:47942"/>
    </cofactor>
</comment>
<dbReference type="SMART" id="SM00823">
    <property type="entry name" value="PKS_PP"/>
    <property type="match status" value="2"/>
</dbReference>
<dbReference type="SUPFAM" id="SSF52777">
    <property type="entry name" value="CoA-dependent acyltransferases"/>
    <property type="match status" value="4"/>
</dbReference>
<dbReference type="Gene3D" id="3.30.559.30">
    <property type="entry name" value="Nonribosomal peptide synthetase, condensation domain"/>
    <property type="match status" value="2"/>
</dbReference>
<dbReference type="PROSITE" id="PS00455">
    <property type="entry name" value="AMP_BINDING"/>
    <property type="match status" value="2"/>
</dbReference>
<keyword evidence="2" id="KW-0596">Phosphopantetheine</keyword>
<dbReference type="CDD" id="cd19531">
    <property type="entry name" value="LCL_NRPS-like"/>
    <property type="match status" value="2"/>
</dbReference>
<dbReference type="PANTHER" id="PTHR45527">
    <property type="entry name" value="NONRIBOSOMAL PEPTIDE SYNTHETASE"/>
    <property type="match status" value="1"/>
</dbReference>
<dbReference type="Gene3D" id="3.40.50.980">
    <property type="match status" value="4"/>
</dbReference>
<evidence type="ECO:0000313" key="6">
    <source>
        <dbReference type="Proteomes" id="UP001379533"/>
    </source>
</evidence>
<evidence type="ECO:0000313" key="5">
    <source>
        <dbReference type="EMBL" id="WXA98568.1"/>
    </source>
</evidence>
<dbReference type="InterPro" id="IPR006162">
    <property type="entry name" value="Ppantetheine_attach_site"/>
</dbReference>
<protein>
    <submittedName>
        <fullName evidence="5">Amino acid adenylation domain-containing protein</fullName>
    </submittedName>
</protein>
<dbReference type="InterPro" id="IPR000873">
    <property type="entry name" value="AMP-dep_synth/lig_dom"/>
</dbReference>
<dbReference type="InterPro" id="IPR036736">
    <property type="entry name" value="ACP-like_sf"/>
</dbReference>
<dbReference type="Pfam" id="PF00550">
    <property type="entry name" value="PP-binding"/>
    <property type="match status" value="2"/>
</dbReference>
<dbReference type="SUPFAM" id="SSF47336">
    <property type="entry name" value="ACP-like"/>
    <property type="match status" value="2"/>
</dbReference>
<evidence type="ECO:0000256" key="3">
    <source>
        <dbReference type="ARBA" id="ARBA00022553"/>
    </source>
</evidence>
<dbReference type="NCBIfam" id="TIGR01733">
    <property type="entry name" value="AA-adenyl-dom"/>
    <property type="match status" value="2"/>
</dbReference>
<dbReference type="InterPro" id="IPR020845">
    <property type="entry name" value="AMP-binding_CS"/>
</dbReference>
<keyword evidence="6" id="KW-1185">Reference proteome</keyword>
<keyword evidence="3" id="KW-0597">Phosphoprotein</keyword>
<dbReference type="PROSITE" id="PS00012">
    <property type="entry name" value="PHOSPHOPANTETHEINE"/>
    <property type="match status" value="2"/>
</dbReference>
<name>A0ABZ2KIT9_9BACT</name>
<dbReference type="Gene3D" id="1.10.1200.10">
    <property type="entry name" value="ACP-like"/>
    <property type="match status" value="1"/>
</dbReference>
<dbReference type="InterPro" id="IPR020806">
    <property type="entry name" value="PKS_PP-bd"/>
</dbReference>
<dbReference type="InterPro" id="IPR010071">
    <property type="entry name" value="AA_adenyl_dom"/>
</dbReference>
<dbReference type="SUPFAM" id="SSF56801">
    <property type="entry name" value="Acetyl-CoA synthetase-like"/>
    <property type="match status" value="2"/>
</dbReference>
<evidence type="ECO:0000259" key="4">
    <source>
        <dbReference type="PROSITE" id="PS50075"/>
    </source>
</evidence>
<feature type="domain" description="Carrier" evidence="4">
    <location>
        <begin position="1987"/>
        <end position="2062"/>
    </location>
</feature>
<reference evidence="5 6" key="1">
    <citation type="submission" date="2021-12" db="EMBL/GenBank/DDBJ databases">
        <title>Discovery of the Pendulisporaceae a myxobacterial family with distinct sporulation behavior and unique specialized metabolism.</title>
        <authorList>
            <person name="Garcia R."/>
            <person name="Popoff A."/>
            <person name="Bader C.D."/>
            <person name="Loehr J."/>
            <person name="Walesch S."/>
            <person name="Walt C."/>
            <person name="Boldt J."/>
            <person name="Bunk B."/>
            <person name="Haeckl F.J.F.P.J."/>
            <person name="Gunesch A.P."/>
            <person name="Birkelbach J."/>
            <person name="Nuebel U."/>
            <person name="Pietschmann T."/>
            <person name="Bach T."/>
            <person name="Mueller R."/>
        </authorList>
    </citation>
    <scope>NUCLEOTIDE SEQUENCE [LARGE SCALE GENOMIC DNA]</scope>
    <source>
        <strain evidence="5 6">MSr12523</strain>
    </source>
</reference>